<keyword evidence="12" id="KW-1185">Reference proteome</keyword>
<dbReference type="MEROPS" id="S53.003"/>
<dbReference type="VEuPathDB" id="AmoebaDB:NAEGRDRAFT_72167"/>
<dbReference type="RefSeq" id="XP_002672763.1">
    <property type="nucleotide sequence ID" value="XM_002672717.1"/>
</dbReference>
<dbReference type="AlphaFoldDB" id="D2VT43"/>
<feature type="domain" description="Peptidase S53" evidence="10">
    <location>
        <begin position="197"/>
        <end position="549"/>
    </location>
</feature>
<feature type="chain" id="PRO_5003037846" evidence="9">
    <location>
        <begin position="25"/>
        <end position="549"/>
    </location>
</feature>
<comment type="caution">
    <text evidence="8">Lacks conserved residue(s) required for the propagation of feature annotation.</text>
</comment>
<dbReference type="InParanoid" id="D2VT43"/>
<name>D2VT43_NAEGR</name>
<dbReference type="eggNOG" id="ENOG502QR6D">
    <property type="taxonomic scope" value="Eukaryota"/>
</dbReference>
<dbReference type="PANTHER" id="PTHR14218:SF15">
    <property type="entry name" value="TRIPEPTIDYL-PEPTIDASE 1"/>
    <property type="match status" value="1"/>
</dbReference>
<dbReference type="Pfam" id="PF09286">
    <property type="entry name" value="Pro-kuma_activ"/>
    <property type="match status" value="1"/>
</dbReference>
<evidence type="ECO:0000313" key="11">
    <source>
        <dbReference type="EMBL" id="EFC40019.1"/>
    </source>
</evidence>
<protein>
    <submittedName>
        <fullName evidence="11">Predicted protein</fullName>
    </submittedName>
</protein>
<comment type="cofactor">
    <cofactor evidence="1">
        <name>Ca(2+)</name>
        <dbReference type="ChEBI" id="CHEBI:29108"/>
    </cofactor>
</comment>
<dbReference type="EMBL" id="GG738895">
    <property type="protein sequence ID" value="EFC40019.1"/>
    <property type="molecule type" value="Genomic_DNA"/>
</dbReference>
<evidence type="ECO:0000256" key="2">
    <source>
        <dbReference type="ARBA" id="ARBA00022670"/>
    </source>
</evidence>
<dbReference type="PROSITE" id="PS00138">
    <property type="entry name" value="SUBTILASE_SER"/>
    <property type="match status" value="1"/>
</dbReference>
<dbReference type="GeneID" id="8854176"/>
<dbReference type="PROSITE" id="PS51695">
    <property type="entry name" value="SEDOLISIN"/>
    <property type="match status" value="1"/>
</dbReference>
<keyword evidence="4 8" id="KW-0378">Hydrolase</keyword>
<dbReference type="SMART" id="SM00944">
    <property type="entry name" value="Pro-kuma_activ"/>
    <property type="match status" value="1"/>
</dbReference>
<keyword evidence="2 8" id="KW-0645">Protease</keyword>
<evidence type="ECO:0000259" key="10">
    <source>
        <dbReference type="PROSITE" id="PS51695"/>
    </source>
</evidence>
<evidence type="ECO:0000256" key="4">
    <source>
        <dbReference type="ARBA" id="ARBA00022801"/>
    </source>
</evidence>
<evidence type="ECO:0000256" key="6">
    <source>
        <dbReference type="ARBA" id="ARBA00022837"/>
    </source>
</evidence>
<dbReference type="Pfam" id="PF00082">
    <property type="entry name" value="Peptidase_S8"/>
    <property type="match status" value="1"/>
</dbReference>
<feature type="signal peptide" evidence="9">
    <location>
        <begin position="1"/>
        <end position="24"/>
    </location>
</feature>
<keyword evidence="9" id="KW-0732">Signal</keyword>
<dbReference type="InterPro" id="IPR050819">
    <property type="entry name" value="Tripeptidyl-peptidase_I"/>
</dbReference>
<feature type="active site" description="Charge relay system" evidence="8">
    <location>
        <position position="268"/>
    </location>
</feature>
<evidence type="ECO:0000256" key="9">
    <source>
        <dbReference type="SAM" id="SignalP"/>
    </source>
</evidence>
<dbReference type="CDD" id="cd04056">
    <property type="entry name" value="Peptidases_S53"/>
    <property type="match status" value="1"/>
</dbReference>
<dbReference type="GO" id="GO:0006508">
    <property type="term" value="P:proteolysis"/>
    <property type="evidence" value="ECO:0007669"/>
    <property type="project" value="UniProtKB-KW"/>
</dbReference>
<dbReference type="GO" id="GO:0046872">
    <property type="term" value="F:metal ion binding"/>
    <property type="evidence" value="ECO:0007669"/>
    <property type="project" value="UniProtKB-KW"/>
</dbReference>
<evidence type="ECO:0000256" key="1">
    <source>
        <dbReference type="ARBA" id="ARBA00001913"/>
    </source>
</evidence>
<accession>D2VT43</accession>
<dbReference type="SUPFAM" id="SSF52743">
    <property type="entry name" value="Subtilisin-like"/>
    <property type="match status" value="1"/>
</dbReference>
<keyword evidence="3" id="KW-0479">Metal-binding</keyword>
<dbReference type="InterPro" id="IPR023828">
    <property type="entry name" value="Peptidase_S8_Ser-AS"/>
</dbReference>
<evidence type="ECO:0000256" key="5">
    <source>
        <dbReference type="ARBA" id="ARBA00022825"/>
    </source>
</evidence>
<dbReference type="GO" id="GO:0008240">
    <property type="term" value="F:tripeptidyl-peptidase activity"/>
    <property type="evidence" value="ECO:0007669"/>
    <property type="project" value="TreeGrafter"/>
</dbReference>
<keyword evidence="6" id="KW-0106">Calcium</keyword>
<evidence type="ECO:0000256" key="3">
    <source>
        <dbReference type="ARBA" id="ARBA00022723"/>
    </source>
</evidence>
<evidence type="ECO:0000256" key="7">
    <source>
        <dbReference type="ARBA" id="ARBA00023145"/>
    </source>
</evidence>
<dbReference type="InterPro" id="IPR036852">
    <property type="entry name" value="Peptidase_S8/S53_dom_sf"/>
</dbReference>
<dbReference type="InterPro" id="IPR030400">
    <property type="entry name" value="Sedolisin_dom"/>
</dbReference>
<dbReference type="KEGG" id="ngr:NAEGRDRAFT_72167"/>
<keyword evidence="7" id="KW-0865">Zymogen</keyword>
<organism evidence="12">
    <name type="scientific">Naegleria gruberi</name>
    <name type="common">Amoeba</name>
    <dbReference type="NCBI Taxonomy" id="5762"/>
    <lineage>
        <taxon>Eukaryota</taxon>
        <taxon>Discoba</taxon>
        <taxon>Heterolobosea</taxon>
        <taxon>Tetramitia</taxon>
        <taxon>Eutetramitia</taxon>
        <taxon>Vahlkampfiidae</taxon>
        <taxon>Naegleria</taxon>
    </lineage>
</organism>
<dbReference type="Proteomes" id="UP000006671">
    <property type="component" value="Unassembled WGS sequence"/>
</dbReference>
<evidence type="ECO:0000256" key="8">
    <source>
        <dbReference type="PROSITE-ProRule" id="PRU01032"/>
    </source>
</evidence>
<dbReference type="Gene3D" id="3.40.50.200">
    <property type="entry name" value="Peptidase S8/S53 domain"/>
    <property type="match status" value="1"/>
</dbReference>
<dbReference type="InterPro" id="IPR000209">
    <property type="entry name" value="Peptidase_S8/S53_dom"/>
</dbReference>
<gene>
    <name evidence="11" type="ORF">NAEGRDRAFT_72167</name>
</gene>
<reference evidence="11 12" key="1">
    <citation type="journal article" date="2010" name="Cell">
        <title>The genome of Naegleria gruberi illuminates early eukaryotic versatility.</title>
        <authorList>
            <person name="Fritz-Laylin L.K."/>
            <person name="Prochnik S.E."/>
            <person name="Ginger M.L."/>
            <person name="Dacks J.B."/>
            <person name="Carpenter M.L."/>
            <person name="Field M.C."/>
            <person name="Kuo A."/>
            <person name="Paredez A."/>
            <person name="Chapman J."/>
            <person name="Pham J."/>
            <person name="Shu S."/>
            <person name="Neupane R."/>
            <person name="Cipriano M."/>
            <person name="Mancuso J."/>
            <person name="Tu H."/>
            <person name="Salamov A."/>
            <person name="Lindquist E."/>
            <person name="Shapiro H."/>
            <person name="Lucas S."/>
            <person name="Grigoriev I.V."/>
            <person name="Cande W.Z."/>
            <person name="Fulton C."/>
            <person name="Rokhsar D.S."/>
            <person name="Dawson S.C."/>
        </authorList>
    </citation>
    <scope>NUCLEOTIDE SEQUENCE [LARGE SCALE GENOMIC DNA]</scope>
    <source>
        <strain evidence="11 12">NEG-M</strain>
    </source>
</reference>
<sequence length="549" mass="61070">MLKSGLLLFTCLFVVITRVEQVLASTNVQIAHSLNIPSVWQQLPLSDNLSERVVLTFALKNRNVEWLQRIFENVNNPMHRDYEKYLTMKQVSDITSPQQTNLVIEYLNSIPDCSILNISKHGNLITVKISLQSVNLHLNAKMKPFVHKETKEIIFRSLNGFSLPLEISKIVKTVFGIHHFPHGNAKKKFTAAQSSHPITPKEIWNRYNVSLPTSINGQSSQAIASLLGQFYNSNDLSQFQHMYNLTQMQPIVNGDNNNGKPGMEASLDIQYIMGIAQGINTTINSIASNNIEDPFVQWISVIQSQGDSSAWIHSISYGAVEKDIPADVKETVDQEFQKIGSTGRTIFVSSGDNGVRCSDYGDRFEPEWPTSSPFVVSVGATEFKIKGGKISEIGADFTGGGFSDAYKRPSYQDEAVTNYLNQESFPDRSYFNQNGRMFPDMTLIGKGFQVILSGKVQSVDGTSASTPSVAALFSLLNNIRFLQNKKPIGFLNPWLYQIAPKTPNAFYDITEGYNSFDPCPGFFATKSFDPVSGIGVPNFAILKDLILTK</sequence>
<keyword evidence="5 8" id="KW-0720">Serine protease</keyword>
<dbReference type="OrthoDB" id="2919105at2759"/>
<feature type="active site" description="Charge relay system" evidence="8">
    <location>
        <position position="463"/>
    </location>
</feature>
<evidence type="ECO:0000313" key="12">
    <source>
        <dbReference type="Proteomes" id="UP000006671"/>
    </source>
</evidence>
<dbReference type="STRING" id="5762.D2VT43"/>
<dbReference type="SUPFAM" id="SSF54897">
    <property type="entry name" value="Protease propeptides/inhibitors"/>
    <property type="match status" value="1"/>
</dbReference>
<dbReference type="GO" id="GO:0004252">
    <property type="term" value="F:serine-type endopeptidase activity"/>
    <property type="evidence" value="ECO:0007669"/>
    <property type="project" value="UniProtKB-UniRule"/>
</dbReference>
<dbReference type="OMA" id="GETVWNE"/>
<feature type="active site" description="Charge relay system" evidence="8">
    <location>
        <position position="264"/>
    </location>
</feature>
<dbReference type="InterPro" id="IPR015366">
    <property type="entry name" value="S53_propep"/>
</dbReference>
<dbReference type="CDD" id="cd11377">
    <property type="entry name" value="Pro-peptidase_S53"/>
    <property type="match status" value="1"/>
</dbReference>
<dbReference type="PANTHER" id="PTHR14218">
    <property type="entry name" value="PROTEASE S8 TRIPEPTIDYL PEPTIDASE I CLN2"/>
    <property type="match status" value="1"/>
</dbReference>
<proteinExistence type="predicted"/>